<reference evidence="1 2" key="1">
    <citation type="submission" date="2016-10" db="EMBL/GenBank/DDBJ databases">
        <authorList>
            <person name="de Groot N.N."/>
        </authorList>
    </citation>
    <scope>NUCLEOTIDE SEQUENCE [LARGE SCALE GENOMIC DNA]</scope>
    <source>
        <strain evidence="1 2">Vu-144</strain>
    </source>
</reference>
<dbReference type="RefSeq" id="WP_091398388.1">
    <property type="nucleotide sequence ID" value="NZ_FNQY01000012.1"/>
</dbReference>
<dbReference type="GO" id="GO:0003677">
    <property type="term" value="F:DNA binding"/>
    <property type="evidence" value="ECO:0007669"/>
    <property type="project" value="UniProtKB-KW"/>
</dbReference>
<dbReference type="EMBL" id="FNQY01000012">
    <property type="protein sequence ID" value="SEA28366.1"/>
    <property type="molecule type" value="Genomic_DNA"/>
</dbReference>
<evidence type="ECO:0000313" key="2">
    <source>
        <dbReference type="Proteomes" id="UP000199041"/>
    </source>
</evidence>
<gene>
    <name evidence="1" type="ORF">SAMN05192529_11295</name>
</gene>
<dbReference type="SUPFAM" id="SSF50974">
    <property type="entry name" value="Nitrous oxide reductase, N-terminal domain"/>
    <property type="match status" value="1"/>
</dbReference>
<dbReference type="PANTHER" id="PTHR47197:SF3">
    <property type="entry name" value="DIHYDRO-HEME D1 DEHYDROGENASE"/>
    <property type="match status" value="1"/>
</dbReference>
<dbReference type="Gene3D" id="2.130.10.10">
    <property type="entry name" value="YVTN repeat-like/Quinoprotein amine dehydrogenase"/>
    <property type="match status" value="2"/>
</dbReference>
<accession>A0A1H3ZXE7</accession>
<dbReference type="AlphaFoldDB" id="A0A1H3ZXE7"/>
<dbReference type="OrthoDB" id="9803927at2"/>
<keyword evidence="1" id="KW-0238">DNA-binding</keyword>
<organism evidence="1 2">
    <name type="scientific">Arachidicoccus rhizosphaerae</name>
    <dbReference type="NCBI Taxonomy" id="551991"/>
    <lineage>
        <taxon>Bacteria</taxon>
        <taxon>Pseudomonadati</taxon>
        <taxon>Bacteroidota</taxon>
        <taxon>Chitinophagia</taxon>
        <taxon>Chitinophagales</taxon>
        <taxon>Chitinophagaceae</taxon>
        <taxon>Arachidicoccus</taxon>
    </lineage>
</organism>
<dbReference type="InterPro" id="IPR015943">
    <property type="entry name" value="WD40/YVTN_repeat-like_dom_sf"/>
</dbReference>
<protein>
    <submittedName>
        <fullName evidence="1">DNA-binding beta-propeller fold protein YncE</fullName>
    </submittedName>
</protein>
<dbReference type="InterPro" id="IPR051200">
    <property type="entry name" value="Host-pathogen_enzymatic-act"/>
</dbReference>
<keyword evidence="2" id="KW-1185">Reference proteome</keyword>
<dbReference type="PANTHER" id="PTHR47197">
    <property type="entry name" value="PROTEIN NIRF"/>
    <property type="match status" value="1"/>
</dbReference>
<dbReference type="STRING" id="551991.SAMN05192529_11295"/>
<dbReference type="InterPro" id="IPR011045">
    <property type="entry name" value="N2O_reductase_N"/>
</dbReference>
<evidence type="ECO:0000313" key="1">
    <source>
        <dbReference type="EMBL" id="SEA28366.1"/>
    </source>
</evidence>
<proteinExistence type="predicted"/>
<name>A0A1H3ZXE7_9BACT</name>
<dbReference type="Proteomes" id="UP000199041">
    <property type="component" value="Unassembled WGS sequence"/>
</dbReference>
<sequence length="353" mass="38950">MKASVLIFCSFFILQTIFNTGTVLSQQTPVIAPASHHYLLALSKTDKRLVIMDASDFKIIKKLPAGQDPHEITVSQDGTTAYISNTGSGLYHTIGVVDLTRLIPLPPIDTRPLLGPHGLAYIQNHLYFTTQGTKTIGRYNIKSKQIDGVIGTGQDRTHMLKVSRDGKHIYATNVGSGSLIVLDYIQYPPTVTPMGYALPTAKPYWDWHAKILSVAAGIEGLDLSDDQTQVWTASPENGKVYIMDTRKESILDSIDANILGANRVRMTQNNKYVLISSLRTGDLYVFDYATHKLLRKIHVGTGASEVLIDKQDTHAFVACTPDNYIAVVDLSNWKVTRRIDIGGRPDGLSFADF</sequence>